<dbReference type="EMBL" id="AP035881">
    <property type="protein sequence ID" value="BFP47874.1"/>
    <property type="molecule type" value="Genomic_DNA"/>
</dbReference>
<name>A0AB33K321_9ACTN</name>
<evidence type="ECO:0000313" key="3">
    <source>
        <dbReference type="EMBL" id="BFP47874.1"/>
    </source>
</evidence>
<accession>A0AB33K321</accession>
<dbReference type="InterPro" id="IPR050266">
    <property type="entry name" value="AB_hydrolase_sf"/>
</dbReference>
<dbReference type="GO" id="GO:0016020">
    <property type="term" value="C:membrane"/>
    <property type="evidence" value="ECO:0007669"/>
    <property type="project" value="TreeGrafter"/>
</dbReference>
<organism evidence="3">
    <name type="scientific">Kitasatospora sp. CMC57</name>
    <dbReference type="NCBI Taxonomy" id="3231513"/>
    <lineage>
        <taxon>Bacteria</taxon>
        <taxon>Bacillati</taxon>
        <taxon>Actinomycetota</taxon>
        <taxon>Actinomycetes</taxon>
        <taxon>Kitasatosporales</taxon>
        <taxon>Streptomycetaceae</taxon>
        <taxon>Kitasatospora</taxon>
    </lineage>
</organism>
<keyword evidence="1" id="KW-0378">Hydrolase</keyword>
<dbReference type="PANTHER" id="PTHR43798:SF31">
    <property type="entry name" value="AB HYDROLASE SUPERFAMILY PROTEIN YCLE"/>
    <property type="match status" value="1"/>
</dbReference>
<proteinExistence type="predicted"/>
<dbReference type="InterPro" id="IPR000073">
    <property type="entry name" value="AB_hydrolase_1"/>
</dbReference>
<gene>
    <name evidence="3" type="ORF">KCMC57_42420</name>
</gene>
<dbReference type="AlphaFoldDB" id="A0AB33K321"/>
<dbReference type="Gene3D" id="3.40.50.1820">
    <property type="entry name" value="alpha/beta hydrolase"/>
    <property type="match status" value="1"/>
</dbReference>
<dbReference type="GO" id="GO:0016787">
    <property type="term" value="F:hydrolase activity"/>
    <property type="evidence" value="ECO:0007669"/>
    <property type="project" value="UniProtKB-KW"/>
</dbReference>
<dbReference type="SUPFAM" id="SSF53474">
    <property type="entry name" value="alpha/beta-Hydrolases"/>
    <property type="match status" value="1"/>
</dbReference>
<feature type="domain" description="AB hydrolase-1" evidence="2">
    <location>
        <begin position="33"/>
        <end position="150"/>
    </location>
</feature>
<protein>
    <recommendedName>
        <fullName evidence="2">AB hydrolase-1 domain-containing protein</fullName>
    </recommendedName>
</protein>
<sequence>MSSGPARYEELTVPVPGGELAVLRWPATEPGAPTVLALHGIAANALAWSEVARHLAGRATLIAPDLRGRAASRTVAGPYGLARHADDMAVLVAALGLGPVRLTGHSMGAWIAALATVRHPELAASLLLVDGAVSFPLPPGVTEDAALAAVLGPALAKLSMTFPSRDAYRTFWQQHPAFAGAWTAELDAYIQRDLVGAEPELRSSCVPEAIRQDGGEVLVDKDAAGAVHRLPLPAELLWAERGLMDEPQGLYDLNRFELAGLDLERVRATPVPDTNHYTILTGQAGAEQIVRRLLAD</sequence>
<dbReference type="InterPro" id="IPR029058">
    <property type="entry name" value="AB_hydrolase_fold"/>
</dbReference>
<evidence type="ECO:0000256" key="1">
    <source>
        <dbReference type="ARBA" id="ARBA00022801"/>
    </source>
</evidence>
<evidence type="ECO:0000259" key="2">
    <source>
        <dbReference type="Pfam" id="PF00561"/>
    </source>
</evidence>
<dbReference type="PANTHER" id="PTHR43798">
    <property type="entry name" value="MONOACYLGLYCEROL LIPASE"/>
    <property type="match status" value="1"/>
</dbReference>
<dbReference type="RefSeq" id="WP_407990154.1">
    <property type="nucleotide sequence ID" value="NZ_AP035881.2"/>
</dbReference>
<reference evidence="3" key="1">
    <citation type="submission" date="2024-07" db="EMBL/GenBank/DDBJ databases">
        <title>Complete genome sequences of cellulolytic bacteria, Kitasatospora sp. CMC57 and Streptomyces sp. CMC78, isolated from Japanese agricultural soil.</title>
        <authorList>
            <person name="Hashimoto T."/>
            <person name="Ito M."/>
            <person name="Iwamoto M."/>
            <person name="Fukahori D."/>
            <person name="Shoda T."/>
            <person name="Sakoda M."/>
            <person name="Morohoshi T."/>
            <person name="Mitsuboshi M."/>
            <person name="Nishizawa T."/>
        </authorList>
    </citation>
    <scope>NUCLEOTIDE SEQUENCE</scope>
    <source>
        <strain evidence="3">CMC57</strain>
    </source>
</reference>
<dbReference type="Pfam" id="PF00561">
    <property type="entry name" value="Abhydrolase_1"/>
    <property type="match status" value="1"/>
</dbReference>